<dbReference type="EMBL" id="QBKP01000002">
    <property type="protein sequence ID" value="PTX52589.1"/>
    <property type="molecule type" value="Genomic_DNA"/>
</dbReference>
<dbReference type="OrthoDB" id="9786074at2"/>
<evidence type="ECO:0000259" key="1">
    <source>
        <dbReference type="SMART" id="SM01058"/>
    </source>
</evidence>
<dbReference type="Gene3D" id="1.20.58.1290">
    <property type="entry name" value="CarD-like, C-terminal domain"/>
    <property type="match status" value="1"/>
</dbReference>
<dbReference type="RefSeq" id="WP_108128004.1">
    <property type="nucleotide sequence ID" value="NZ_QBKP01000002.1"/>
</dbReference>
<dbReference type="PANTHER" id="PTHR38447">
    <property type="entry name" value="TRANSCRIPTION FACTOR YDEB-RELATED"/>
    <property type="match status" value="1"/>
</dbReference>
<dbReference type="GO" id="GO:0009303">
    <property type="term" value="P:rRNA transcription"/>
    <property type="evidence" value="ECO:0007669"/>
    <property type="project" value="TreeGrafter"/>
</dbReference>
<evidence type="ECO:0000313" key="3">
    <source>
        <dbReference type="Proteomes" id="UP000244224"/>
    </source>
</evidence>
<dbReference type="InterPro" id="IPR036101">
    <property type="entry name" value="CarD-like/TRCF_RID_sf"/>
</dbReference>
<evidence type="ECO:0000313" key="2">
    <source>
        <dbReference type="EMBL" id="PTX52589.1"/>
    </source>
</evidence>
<dbReference type="AlphaFoldDB" id="A0A2T6B955"/>
<dbReference type="Pfam" id="PF21095">
    <property type="entry name" value="CarD_C"/>
    <property type="match status" value="1"/>
</dbReference>
<dbReference type="PANTHER" id="PTHR38447:SF1">
    <property type="entry name" value="RNA POLYMERASE-BINDING TRANSCRIPTION FACTOR CARD"/>
    <property type="match status" value="1"/>
</dbReference>
<proteinExistence type="predicted"/>
<dbReference type="Pfam" id="PF02559">
    <property type="entry name" value="CarD_TRCF_RID"/>
    <property type="match status" value="1"/>
</dbReference>
<gene>
    <name evidence="2" type="ORF">C8N34_102369</name>
</gene>
<comment type="caution">
    <text evidence="2">The sequence shown here is derived from an EMBL/GenBank/DDBJ whole genome shotgun (WGS) entry which is preliminary data.</text>
</comment>
<organism evidence="2 3">
    <name type="scientific">Gemmobacter caeni</name>
    <dbReference type="NCBI Taxonomy" id="589035"/>
    <lineage>
        <taxon>Bacteria</taxon>
        <taxon>Pseudomonadati</taxon>
        <taxon>Pseudomonadota</taxon>
        <taxon>Alphaproteobacteria</taxon>
        <taxon>Rhodobacterales</taxon>
        <taxon>Paracoccaceae</taxon>
        <taxon>Gemmobacter</taxon>
    </lineage>
</organism>
<dbReference type="InterPro" id="IPR042215">
    <property type="entry name" value="CarD-like_C"/>
</dbReference>
<sequence length="169" mass="18595">MKKDSGDPFRIGDLVVYPAHGVCRIEAIEERELCGAKVRLFVMSLNPERMTLMVPTDRAASAGMRALSDPELAEAAMKLIGGRSRSKRGIWSRRAQEYEKKIRSGDLMQAAEVVRDLRGGTDDPGGSYSERQLYELALARVTQEVAAVLRTGESVVRSRIETAQASRAA</sequence>
<name>A0A2T6B955_9RHOB</name>
<dbReference type="InterPro" id="IPR052531">
    <property type="entry name" value="CarD-like_regulator"/>
</dbReference>
<dbReference type="Gene3D" id="2.40.10.170">
    <property type="match status" value="1"/>
</dbReference>
<accession>A0A2T6B955</accession>
<feature type="domain" description="CarD-like/TRCF RNAP-interacting" evidence="1">
    <location>
        <begin position="8"/>
        <end position="118"/>
    </location>
</feature>
<dbReference type="SUPFAM" id="SSF141259">
    <property type="entry name" value="CarD-like"/>
    <property type="match status" value="1"/>
</dbReference>
<dbReference type="InterPro" id="IPR048792">
    <property type="entry name" value="CarD_C"/>
</dbReference>
<dbReference type="Proteomes" id="UP000244224">
    <property type="component" value="Unassembled WGS sequence"/>
</dbReference>
<reference evidence="2 3" key="1">
    <citation type="submission" date="2018-04" db="EMBL/GenBank/DDBJ databases">
        <title>Genomic Encyclopedia of Archaeal and Bacterial Type Strains, Phase II (KMG-II): from individual species to whole genera.</title>
        <authorList>
            <person name="Goeker M."/>
        </authorList>
    </citation>
    <scope>NUCLEOTIDE SEQUENCE [LARGE SCALE GENOMIC DNA]</scope>
    <source>
        <strain evidence="2 3">DSM 21823</strain>
    </source>
</reference>
<protein>
    <submittedName>
        <fullName evidence="2">CarD family transcriptional regulator</fullName>
    </submittedName>
</protein>
<dbReference type="SMART" id="SM01058">
    <property type="entry name" value="CarD_TRCF"/>
    <property type="match status" value="1"/>
</dbReference>
<keyword evidence="3" id="KW-1185">Reference proteome</keyword>
<dbReference type="InterPro" id="IPR003711">
    <property type="entry name" value="CarD-like/TRCF_RID"/>
</dbReference>